<dbReference type="Proteomes" id="UP000564677">
    <property type="component" value="Unassembled WGS sequence"/>
</dbReference>
<evidence type="ECO:0000256" key="1">
    <source>
        <dbReference type="SAM" id="SignalP"/>
    </source>
</evidence>
<proteinExistence type="predicted"/>
<gene>
    <name evidence="2" type="ORF">FHR20_003344</name>
</gene>
<accession>A0A7X5ZWP7</accession>
<name>A0A7X5ZWP7_9SPHN</name>
<keyword evidence="1" id="KW-0732">Signal</keyword>
<evidence type="ECO:0000313" key="2">
    <source>
        <dbReference type="EMBL" id="NIJ66371.1"/>
    </source>
</evidence>
<feature type="signal peptide" evidence="1">
    <location>
        <begin position="1"/>
        <end position="22"/>
    </location>
</feature>
<protein>
    <submittedName>
        <fullName evidence="2">Uncharacterized protein (DUF2141 family)</fullName>
    </submittedName>
</protein>
<dbReference type="InterPro" id="IPR018673">
    <property type="entry name" value="DUF2141"/>
</dbReference>
<reference evidence="2 3" key="1">
    <citation type="submission" date="2020-03" db="EMBL/GenBank/DDBJ databases">
        <title>Genomic Encyclopedia of Type Strains, Phase IV (KMG-IV): sequencing the most valuable type-strain genomes for metagenomic binning, comparative biology and taxonomic classification.</title>
        <authorList>
            <person name="Goeker M."/>
        </authorList>
    </citation>
    <scope>NUCLEOTIDE SEQUENCE [LARGE SCALE GENOMIC DNA]</scope>
    <source>
        <strain evidence="2 3">DSM 4733</strain>
    </source>
</reference>
<dbReference type="Pfam" id="PF09912">
    <property type="entry name" value="DUF2141"/>
    <property type="match status" value="1"/>
</dbReference>
<evidence type="ECO:0000313" key="3">
    <source>
        <dbReference type="Proteomes" id="UP000564677"/>
    </source>
</evidence>
<keyword evidence="3" id="KW-1185">Reference proteome</keyword>
<organism evidence="2 3">
    <name type="scientific">Sphingomonas leidyi</name>
    <dbReference type="NCBI Taxonomy" id="68569"/>
    <lineage>
        <taxon>Bacteria</taxon>
        <taxon>Pseudomonadati</taxon>
        <taxon>Pseudomonadota</taxon>
        <taxon>Alphaproteobacteria</taxon>
        <taxon>Sphingomonadales</taxon>
        <taxon>Sphingomonadaceae</taxon>
        <taxon>Sphingomonas</taxon>
    </lineage>
</organism>
<dbReference type="RefSeq" id="WP_167300718.1">
    <property type="nucleotide sequence ID" value="NZ_CP170557.1"/>
</dbReference>
<dbReference type="AlphaFoldDB" id="A0A7X5ZWP7"/>
<feature type="chain" id="PRO_5031252948" evidence="1">
    <location>
        <begin position="23"/>
        <end position="170"/>
    </location>
</feature>
<sequence>MRIGIALAFAWAAIALVPAASAQIGEDSDYCRNGRGPAIQVNVQGLKDRSGELWLELYPANNTDYLRDDTDLVAEGKVFRRTRSRLPAAGDVAICVRVPQPGTYAVLLRHNRVGRDKFSFWSDGAGIPANRALVRSKPSVEQARVVAGSGITTVNVQMQYLRGFGFSPRS</sequence>
<dbReference type="EMBL" id="JAASQV010000003">
    <property type="protein sequence ID" value="NIJ66371.1"/>
    <property type="molecule type" value="Genomic_DNA"/>
</dbReference>
<comment type="caution">
    <text evidence="2">The sequence shown here is derived from an EMBL/GenBank/DDBJ whole genome shotgun (WGS) entry which is preliminary data.</text>
</comment>